<comment type="pathway">
    <text evidence="3 12">Protein modification; protein glycosylation.</text>
</comment>
<evidence type="ECO:0000313" key="14">
    <source>
        <dbReference type="Proteomes" id="UP001177744"/>
    </source>
</evidence>
<proteinExistence type="inferred from homology"/>
<evidence type="ECO:0000256" key="1">
    <source>
        <dbReference type="ARBA" id="ARBA00002791"/>
    </source>
</evidence>
<comment type="caution">
    <text evidence="13">The sequence shown here is derived from an EMBL/GenBank/DDBJ whole genome shotgun (WGS) entry which is preliminary data.</text>
</comment>
<gene>
    <name evidence="13" type="ORF">QTO34_007699</name>
</gene>
<keyword evidence="10" id="KW-0472">Membrane</keyword>
<dbReference type="Proteomes" id="UP001177744">
    <property type="component" value="Unassembled WGS sequence"/>
</dbReference>
<evidence type="ECO:0000256" key="6">
    <source>
        <dbReference type="ARBA" id="ARBA00022692"/>
    </source>
</evidence>
<evidence type="ECO:0000256" key="9">
    <source>
        <dbReference type="ARBA" id="ARBA00022989"/>
    </source>
</evidence>
<evidence type="ECO:0000256" key="12">
    <source>
        <dbReference type="RuleBase" id="RU361143"/>
    </source>
</evidence>
<protein>
    <recommendedName>
        <fullName evidence="5 12">Dolichyl-diphosphooligosaccharide--protein glycosyltransferase subunit 1</fullName>
    </recommendedName>
</protein>
<keyword evidence="8 12" id="KW-0256">Endoplasmic reticulum</keyword>
<accession>A0AA40HIT6</accession>
<sequence>MTRIIEVSQWGNIAVEENVDLEHTRAVLMGPLSCYNYQRHPDNHPSCCCPRCYYQNKTGYISTSHLLILDDSIEMEIWPCFPLFGGWETHYIIGHNLPSYKYLYNLRDQTSIICTEDEVFMLSGVPAGSADIQALLIPQGHSLQMLIFLTSELHESHEEALMALLE</sequence>
<dbReference type="Pfam" id="PF04597">
    <property type="entry name" value="Ribophorin_I"/>
    <property type="match status" value="1"/>
</dbReference>
<dbReference type="GO" id="GO:0008250">
    <property type="term" value="C:oligosaccharyltransferase complex"/>
    <property type="evidence" value="ECO:0007669"/>
    <property type="project" value="UniProtKB-UniRule"/>
</dbReference>
<dbReference type="GO" id="GO:0018279">
    <property type="term" value="P:protein N-linked glycosylation via asparagine"/>
    <property type="evidence" value="ECO:0007669"/>
    <property type="project" value="TreeGrafter"/>
</dbReference>
<organism evidence="13 14">
    <name type="scientific">Cnephaeus nilssonii</name>
    <name type="common">Northern bat</name>
    <name type="synonym">Eptesicus nilssonii</name>
    <dbReference type="NCBI Taxonomy" id="3371016"/>
    <lineage>
        <taxon>Eukaryota</taxon>
        <taxon>Metazoa</taxon>
        <taxon>Chordata</taxon>
        <taxon>Craniata</taxon>
        <taxon>Vertebrata</taxon>
        <taxon>Euteleostomi</taxon>
        <taxon>Mammalia</taxon>
        <taxon>Eutheria</taxon>
        <taxon>Laurasiatheria</taxon>
        <taxon>Chiroptera</taxon>
        <taxon>Yangochiroptera</taxon>
        <taxon>Vespertilionidae</taxon>
        <taxon>Cnephaeus</taxon>
    </lineage>
</organism>
<dbReference type="InterPro" id="IPR007676">
    <property type="entry name" value="Ribophorin_I"/>
</dbReference>
<evidence type="ECO:0000256" key="3">
    <source>
        <dbReference type="ARBA" id="ARBA00004922"/>
    </source>
</evidence>
<evidence type="ECO:0000256" key="5">
    <source>
        <dbReference type="ARBA" id="ARBA00017611"/>
    </source>
</evidence>
<comment type="similarity">
    <text evidence="4 12">Belongs to the OST1 family.</text>
</comment>
<comment type="subcellular location">
    <subcellularLocation>
        <location evidence="2 12">Endoplasmic reticulum membrane</location>
        <topology evidence="2 12">Single-pass type I membrane protein</topology>
    </subcellularLocation>
</comment>
<keyword evidence="14" id="KW-1185">Reference proteome</keyword>
<keyword evidence="6" id="KW-0812">Transmembrane</keyword>
<evidence type="ECO:0000256" key="11">
    <source>
        <dbReference type="ARBA" id="ARBA00046898"/>
    </source>
</evidence>
<dbReference type="EMBL" id="JAULJE010000019">
    <property type="protein sequence ID" value="KAK1332020.1"/>
    <property type="molecule type" value="Genomic_DNA"/>
</dbReference>
<evidence type="ECO:0000256" key="10">
    <source>
        <dbReference type="ARBA" id="ARBA00023136"/>
    </source>
</evidence>
<evidence type="ECO:0000313" key="13">
    <source>
        <dbReference type="EMBL" id="KAK1332020.1"/>
    </source>
</evidence>
<dbReference type="PANTHER" id="PTHR21049">
    <property type="entry name" value="RIBOPHORIN I"/>
    <property type="match status" value="1"/>
</dbReference>
<evidence type="ECO:0000256" key="7">
    <source>
        <dbReference type="ARBA" id="ARBA00022729"/>
    </source>
</evidence>
<evidence type="ECO:0000256" key="8">
    <source>
        <dbReference type="ARBA" id="ARBA00022824"/>
    </source>
</evidence>
<dbReference type="PANTHER" id="PTHR21049:SF0">
    <property type="entry name" value="DOLICHYL-DIPHOSPHOOLIGOSACCHARIDE--PROTEIN GLYCOSYLTRANSFERASE SUBUNIT 1"/>
    <property type="match status" value="1"/>
</dbReference>
<evidence type="ECO:0000256" key="2">
    <source>
        <dbReference type="ARBA" id="ARBA00004115"/>
    </source>
</evidence>
<keyword evidence="9" id="KW-1133">Transmembrane helix</keyword>
<comment type="function">
    <text evidence="1 12">Subunit of the oligosaccharyl transferase (OST) complex that catalyzes the initial transfer of a defined glycan (Glc(3)Man(9)GlcNAc(2) in eukaryotes) from the lipid carrier dolichol-pyrophosphate to an asparagine residue within an Asn-X-Ser/Thr consensus motif in nascent polypeptide chains, the first step in protein N-glycosylation. N-glycosylation occurs cotranslationally and the complex associates with the Sec61 complex at the channel-forming translocon complex that mediates protein translocation across the endoplasmic reticulum (ER). All subunits are required for a maximal enzyme activity.</text>
</comment>
<feature type="non-terminal residue" evidence="13">
    <location>
        <position position="166"/>
    </location>
</feature>
<keyword evidence="7" id="KW-0732">Signal</keyword>
<comment type="subunit">
    <text evidence="11">Component of the oligosaccharyltransferase (OST) complex. OST exists in two different complex forms which contain common core subunits RPN1, RPN2, OST48, OST4, DAD1 and TMEM258, either STT3A or STT3B as catalytic subunits, and form-specific accessory subunits. STT3A complex assembly occurs through the formation of 3 subcomplexes. Subcomplex 1 contains RPN1 and TMEM258, subcomplex 2 contains the STT3A-specific subunits STT3A, DC2/OSTC, and KCP2 as well as the core subunit OST4, and subcomplex 3 contains RPN2, DAD1, and OST48. The STT3A complex can form stable complexes with the Sec61 complex or with both the Sec61 and TRAP complexes. Interacts with TMEM35A/NACHO.</text>
</comment>
<dbReference type="AlphaFoldDB" id="A0AA40HIT6"/>
<name>A0AA40HIT6_CNENI</name>
<reference evidence="13" key="1">
    <citation type="submission" date="2023-06" db="EMBL/GenBank/DDBJ databases">
        <title>Reference genome for the Northern bat (Eptesicus nilssonii), a most northern bat species.</title>
        <authorList>
            <person name="Laine V.N."/>
            <person name="Pulliainen A.T."/>
            <person name="Lilley T.M."/>
        </authorList>
    </citation>
    <scope>NUCLEOTIDE SEQUENCE</scope>
    <source>
        <strain evidence="13">BLF_Eptnil</strain>
        <tissue evidence="13">Kidney</tissue>
    </source>
</reference>
<evidence type="ECO:0000256" key="4">
    <source>
        <dbReference type="ARBA" id="ARBA00008905"/>
    </source>
</evidence>